<dbReference type="SUPFAM" id="SSF49899">
    <property type="entry name" value="Concanavalin A-like lectins/glucanases"/>
    <property type="match status" value="1"/>
</dbReference>
<evidence type="ECO:0000313" key="5">
    <source>
        <dbReference type="Proteomes" id="UP000315938"/>
    </source>
</evidence>
<sequence>MKKTVIALCVLLFTSLLIACDKREDEPPIVVERSKIEGYTYDKDNITDYALVWSDEFDYEGLPDDDKWGYDVGGHGWGNNELQNYTSDQNAFVKDGILTIEAIKDEKGSWTSARMVTRNKGDWKWGKIEVRAKLPTGRGTWPAIWMLPTDWQYGSWPNSGEIDIMEHVGYDQNRIHASIHTQAYNHKIGTQKGGSKVIPTASEAFHTYTVEWFPDLIIFSIDNEVYYTYNPFNLVDIPKNRHWPFDRRFHLLLNIAIGGDWGAAQGIDPELSYAKMEIDFVRVYQSPTIQNLVREID</sequence>
<dbReference type="GeneID" id="41338879"/>
<comment type="caution">
    <text evidence="4">The sequence shown here is derived from an EMBL/GenBank/DDBJ whole genome shotgun (WGS) entry which is preliminary data.</text>
</comment>
<dbReference type="GO" id="GO:0005975">
    <property type="term" value="P:carbohydrate metabolic process"/>
    <property type="evidence" value="ECO:0007669"/>
    <property type="project" value="InterPro"/>
</dbReference>
<dbReference type="PROSITE" id="PS51762">
    <property type="entry name" value="GH16_2"/>
    <property type="match status" value="1"/>
</dbReference>
<feature type="domain" description="GH16" evidence="3">
    <location>
        <begin position="41"/>
        <end position="289"/>
    </location>
</feature>
<dbReference type="PROSITE" id="PS51257">
    <property type="entry name" value="PROKAR_LIPOPROTEIN"/>
    <property type="match status" value="1"/>
</dbReference>
<keyword evidence="2" id="KW-0732">Signal</keyword>
<dbReference type="PANTHER" id="PTHR10963:SF55">
    <property type="entry name" value="GLYCOSIDE HYDROLASE FAMILY 16 PROTEIN"/>
    <property type="match status" value="1"/>
</dbReference>
<feature type="signal peptide" evidence="2">
    <location>
        <begin position="1"/>
        <end position="19"/>
    </location>
</feature>
<dbReference type="OMA" id="MDGQQFH"/>
<comment type="similarity">
    <text evidence="1">Belongs to the glycosyl hydrolase 16 family.</text>
</comment>
<proteinExistence type="inferred from homology"/>
<protein>
    <submittedName>
        <fullName evidence="4">Glycoside hydrolase family 16 protein</fullName>
    </submittedName>
</protein>
<dbReference type="InterPro" id="IPR000757">
    <property type="entry name" value="Beta-glucanase-like"/>
</dbReference>
<dbReference type="InterPro" id="IPR050546">
    <property type="entry name" value="Glycosyl_Hydrlase_16"/>
</dbReference>
<keyword evidence="4" id="KW-0378">Hydrolase</keyword>
<dbReference type="AlphaFoldDB" id="A0A553II25"/>
<reference evidence="4 5" key="1">
    <citation type="submission" date="2019-07" db="EMBL/GenBank/DDBJ databases">
        <title>Genome sequence of Acholeplasma laidlawii strain with increased resistance to erythromycin.</title>
        <authorList>
            <person name="Medvedeva E.S."/>
            <person name="Baranova N.B."/>
            <person name="Siniagina M.N."/>
            <person name="Mouzykantov A."/>
            <person name="Chernova O.A."/>
            <person name="Chernov V.M."/>
        </authorList>
    </citation>
    <scope>NUCLEOTIDE SEQUENCE [LARGE SCALE GENOMIC DNA]</scope>
    <source>
        <strain evidence="4 5">PG8REry</strain>
    </source>
</reference>
<dbReference type="EMBL" id="VKID01000001">
    <property type="protein sequence ID" value="TRX99836.1"/>
    <property type="molecule type" value="Genomic_DNA"/>
</dbReference>
<dbReference type="RefSeq" id="WP_012242664.1">
    <property type="nucleotide sequence ID" value="NZ_JACAOE010000001.1"/>
</dbReference>
<evidence type="ECO:0000256" key="1">
    <source>
        <dbReference type="ARBA" id="ARBA00006865"/>
    </source>
</evidence>
<accession>A0A553II25</accession>
<dbReference type="CDD" id="cd08023">
    <property type="entry name" value="GH16_laminarinase_like"/>
    <property type="match status" value="1"/>
</dbReference>
<evidence type="ECO:0000313" key="4">
    <source>
        <dbReference type="EMBL" id="TRX99836.1"/>
    </source>
</evidence>
<dbReference type="GO" id="GO:0004553">
    <property type="term" value="F:hydrolase activity, hydrolyzing O-glycosyl compounds"/>
    <property type="evidence" value="ECO:0007669"/>
    <property type="project" value="InterPro"/>
</dbReference>
<dbReference type="Proteomes" id="UP000315938">
    <property type="component" value="Unassembled WGS sequence"/>
</dbReference>
<name>A0A553II25_ACHLA</name>
<dbReference type="InterPro" id="IPR013320">
    <property type="entry name" value="ConA-like_dom_sf"/>
</dbReference>
<gene>
    <name evidence="4" type="ORF">FNV44_02010</name>
</gene>
<dbReference type="Gene3D" id="2.60.120.200">
    <property type="match status" value="1"/>
</dbReference>
<evidence type="ECO:0000259" key="3">
    <source>
        <dbReference type="PROSITE" id="PS51762"/>
    </source>
</evidence>
<evidence type="ECO:0000256" key="2">
    <source>
        <dbReference type="SAM" id="SignalP"/>
    </source>
</evidence>
<dbReference type="PANTHER" id="PTHR10963">
    <property type="entry name" value="GLYCOSYL HYDROLASE-RELATED"/>
    <property type="match status" value="1"/>
</dbReference>
<feature type="chain" id="PRO_5023142250" evidence="2">
    <location>
        <begin position="20"/>
        <end position="297"/>
    </location>
</feature>
<dbReference type="Pfam" id="PF00722">
    <property type="entry name" value="Glyco_hydro_16"/>
    <property type="match status" value="1"/>
</dbReference>
<organism evidence="4 5">
    <name type="scientific">Acholeplasma laidlawii</name>
    <dbReference type="NCBI Taxonomy" id="2148"/>
    <lineage>
        <taxon>Bacteria</taxon>
        <taxon>Bacillati</taxon>
        <taxon>Mycoplasmatota</taxon>
        <taxon>Mollicutes</taxon>
        <taxon>Acholeplasmatales</taxon>
        <taxon>Acholeplasmataceae</taxon>
        <taxon>Acholeplasma</taxon>
    </lineage>
</organism>